<dbReference type="Proteomes" id="UP000476820">
    <property type="component" value="Unassembled WGS sequence"/>
</dbReference>
<sequence>MKNISEVISVMNIDDLKNSQFSYSDILSIGQSDIDNNNLNYWRWKYYTGDITIDEHNNIKETIKEYMIYNVYTIIFRINQSQNWYEDISLNCFTNQDYDNFSNEVTDLWLMRPEKFQYEEEFKKLIFMLYLVKKEEIFRQIALDFYNINEDASKYIEQCDSYKPMFLIHRKGDCDYKNNYAIKEYKANERNCSPDDSTNENDNKENKDWIIKRFGGAQ</sequence>
<comment type="caution">
    <text evidence="1">The sequence shown here is derived from an EMBL/GenBank/DDBJ whole genome shotgun (WGS) entry which is preliminary data.</text>
</comment>
<dbReference type="RefSeq" id="WP_053532470.1">
    <property type="nucleotide sequence ID" value="NZ_LFPA01000150.1"/>
</dbReference>
<gene>
    <name evidence="1" type="ORF">FC774_12720</name>
</gene>
<evidence type="ECO:0000313" key="1">
    <source>
        <dbReference type="EMBL" id="NFF88721.1"/>
    </source>
</evidence>
<proteinExistence type="predicted"/>
<organism evidence="1 2">
    <name type="scientific">Clostridium botulinum</name>
    <dbReference type="NCBI Taxonomy" id="1491"/>
    <lineage>
        <taxon>Bacteria</taxon>
        <taxon>Bacillati</taxon>
        <taxon>Bacillota</taxon>
        <taxon>Clostridia</taxon>
        <taxon>Eubacteriales</taxon>
        <taxon>Clostridiaceae</taxon>
        <taxon>Clostridium</taxon>
    </lineage>
</organism>
<accession>A0A0M1M2I9</accession>
<evidence type="ECO:0000313" key="2">
    <source>
        <dbReference type="Proteomes" id="UP000476820"/>
    </source>
</evidence>
<name>A0A0M1M2I9_CLOBO</name>
<dbReference type="AlphaFoldDB" id="A0A0M1M2I9"/>
<protein>
    <submittedName>
        <fullName evidence="1">Uncharacterized protein</fullName>
    </submittedName>
</protein>
<reference evidence="1 2" key="1">
    <citation type="submission" date="2019-04" db="EMBL/GenBank/DDBJ databases">
        <title>Genome sequencing of Clostridium botulinum Groups I-IV and Clostridium butyricum.</title>
        <authorList>
            <person name="Brunt J."/>
            <person name="Van Vliet A.H.M."/>
            <person name="Stringer S.C."/>
            <person name="Carter A.T."/>
            <person name="Peck M.W."/>
        </authorList>
    </citation>
    <scope>NUCLEOTIDE SEQUENCE [LARGE SCALE GENOMIC DNA]</scope>
    <source>
        <strain evidence="1 2">1605</strain>
    </source>
</reference>
<dbReference type="EMBL" id="SWOV01000037">
    <property type="protein sequence ID" value="NFF88721.1"/>
    <property type="molecule type" value="Genomic_DNA"/>
</dbReference>